<dbReference type="CDD" id="cd15830">
    <property type="entry name" value="BamD"/>
    <property type="match status" value="1"/>
</dbReference>
<dbReference type="AlphaFoldDB" id="A0A2Y9BXV1"/>
<dbReference type="Proteomes" id="UP000245839">
    <property type="component" value="Unassembled WGS sequence"/>
</dbReference>
<keyword evidence="2 4" id="KW-0472">Membrane</keyword>
<keyword evidence="8" id="KW-1185">Reference proteome</keyword>
<dbReference type="GO" id="GO:0043165">
    <property type="term" value="P:Gram-negative-bacterium-type cell outer membrane assembly"/>
    <property type="evidence" value="ECO:0007669"/>
    <property type="project" value="UniProtKB-UniRule"/>
</dbReference>
<dbReference type="EMBL" id="QGDJ01000002">
    <property type="protein sequence ID" value="PWJ21072.1"/>
    <property type="molecule type" value="Genomic_DNA"/>
</dbReference>
<comment type="subunit">
    <text evidence="4">Part of the Bam complex.</text>
</comment>
<evidence type="ECO:0000256" key="1">
    <source>
        <dbReference type="ARBA" id="ARBA00022729"/>
    </source>
</evidence>
<name>A0A2Y9BXV1_9RHOB</name>
<dbReference type="EMBL" id="UETC01000002">
    <property type="protein sequence ID" value="SSA41482.1"/>
    <property type="molecule type" value="Genomic_DNA"/>
</dbReference>
<dbReference type="Pfam" id="PF13525">
    <property type="entry name" value="YfiO"/>
    <property type="match status" value="1"/>
</dbReference>
<evidence type="ECO:0000259" key="5">
    <source>
        <dbReference type="Pfam" id="PF13525"/>
    </source>
</evidence>
<accession>A0A2Y9BXV1</accession>
<dbReference type="GO" id="GO:0009279">
    <property type="term" value="C:cell outer membrane"/>
    <property type="evidence" value="ECO:0007669"/>
    <property type="project" value="UniProtKB-SubCell"/>
</dbReference>
<dbReference type="InterPro" id="IPR017689">
    <property type="entry name" value="BamD"/>
</dbReference>
<dbReference type="NCBIfam" id="TIGR03302">
    <property type="entry name" value="OM_YfiO"/>
    <property type="match status" value="1"/>
</dbReference>
<reference evidence="6 8" key="3">
    <citation type="submission" date="2018-03" db="EMBL/GenBank/DDBJ databases">
        <title>Genomic Encyclopedia of Archaeal and Bacterial Type Strains, Phase II (KMG-II): from individual species to whole genera.</title>
        <authorList>
            <person name="Goeker M."/>
        </authorList>
    </citation>
    <scope>NUCLEOTIDE SEQUENCE [LARGE SCALE GENOMIC DNA]</scope>
    <source>
        <strain evidence="6 8">DSM 25227</strain>
    </source>
</reference>
<keyword evidence="1 4" id="KW-0732">Signal</keyword>
<comment type="subcellular location">
    <subcellularLocation>
        <location evidence="4">Cell outer membrane</location>
    </subcellularLocation>
</comment>
<dbReference type="Proteomes" id="UP000251571">
    <property type="component" value="Unassembled WGS sequence"/>
</dbReference>
<dbReference type="InterPro" id="IPR039565">
    <property type="entry name" value="BamD-like"/>
</dbReference>
<dbReference type="Gene3D" id="1.25.40.10">
    <property type="entry name" value="Tetratricopeptide repeat domain"/>
    <property type="match status" value="1"/>
</dbReference>
<dbReference type="PANTHER" id="PTHR37423:SF6">
    <property type="entry name" value="CELL DIVISION COORDINATOR CPOB"/>
    <property type="match status" value="1"/>
</dbReference>
<dbReference type="SUPFAM" id="SSF48452">
    <property type="entry name" value="TPR-like"/>
    <property type="match status" value="1"/>
</dbReference>
<evidence type="ECO:0000256" key="4">
    <source>
        <dbReference type="HAMAP-Rule" id="MF_00922"/>
    </source>
</evidence>
<reference evidence="7" key="1">
    <citation type="submission" date="2016-10" db="EMBL/GenBank/DDBJ databases">
        <authorList>
            <person name="Cai Z."/>
        </authorList>
    </citation>
    <scope>NUCLEOTIDE SEQUENCE [LARGE SCALE GENOMIC DNA]</scope>
    <source>
        <strain evidence="7">DSM 25227</strain>
    </source>
</reference>
<reference evidence="9" key="2">
    <citation type="submission" date="2016-10" db="EMBL/GenBank/DDBJ databases">
        <authorList>
            <person name="Varghese N."/>
            <person name="Submissions S."/>
        </authorList>
    </citation>
    <scope>NUCLEOTIDE SEQUENCE [LARGE SCALE GENOMIC DNA]</scope>
    <source>
        <strain evidence="9">DSM 25227</strain>
    </source>
</reference>
<evidence type="ECO:0000313" key="7">
    <source>
        <dbReference type="EMBL" id="SSA41482.1"/>
    </source>
</evidence>
<sequence length="306" mass="34532">MLHTPAGPAYTCDTPDRADRARDATMRTSRTGRLRSAPVIAICGALVLAACGRGDQELSIEDTAPEVIFQQAERELDRGDPDDAAQLFAEIERLYPFSEWARRGLIMQAFAYHADRDYENARAAAQRFIDFYPADEDAAYAQYLLALTYYDQIDQVGRDQGLTFQALSALRTVIERYPESEYARSSILKFDLAFDHLASKEMEIGRYYLKRGHYPAAINRFRAVVEEFQTTTHTPEALMRLVEAYLALGLTDEAQTAGAILGYNFQSSPFYDDAYRQLTGQGLAPEAAGTGWLRSIYDRTIRGRWL</sequence>
<dbReference type="PANTHER" id="PTHR37423">
    <property type="entry name" value="SOLUBLE LYTIC MUREIN TRANSGLYCOSYLASE-RELATED"/>
    <property type="match status" value="1"/>
</dbReference>
<evidence type="ECO:0000256" key="2">
    <source>
        <dbReference type="ARBA" id="ARBA00023136"/>
    </source>
</evidence>
<keyword evidence="3 4" id="KW-0998">Cell outer membrane</keyword>
<comment type="function">
    <text evidence="4">Part of the outer membrane protein assembly complex, which is involved in assembly and insertion of beta-barrel proteins into the outer membrane.</text>
</comment>
<protein>
    <recommendedName>
        <fullName evidence="4">Outer membrane protein assembly factor BamD</fullName>
    </recommendedName>
</protein>
<feature type="domain" description="Outer membrane lipoprotein BamD-like" evidence="5">
    <location>
        <begin position="63"/>
        <end position="257"/>
    </location>
</feature>
<comment type="similarity">
    <text evidence="4">Belongs to the BamD family.</text>
</comment>
<evidence type="ECO:0000256" key="3">
    <source>
        <dbReference type="ARBA" id="ARBA00023237"/>
    </source>
</evidence>
<evidence type="ECO:0000313" key="8">
    <source>
        <dbReference type="Proteomes" id="UP000245839"/>
    </source>
</evidence>
<dbReference type="HAMAP" id="MF_00922">
    <property type="entry name" value="OM_assembly_BamD"/>
    <property type="match status" value="1"/>
</dbReference>
<dbReference type="GO" id="GO:0051205">
    <property type="term" value="P:protein insertion into membrane"/>
    <property type="evidence" value="ECO:0007669"/>
    <property type="project" value="UniProtKB-UniRule"/>
</dbReference>
<organism evidence="7 9">
    <name type="scientific">Jannaschia seohaensis</name>
    <dbReference type="NCBI Taxonomy" id="475081"/>
    <lineage>
        <taxon>Bacteria</taxon>
        <taxon>Pseudomonadati</taxon>
        <taxon>Pseudomonadota</taxon>
        <taxon>Alphaproteobacteria</taxon>
        <taxon>Rhodobacterales</taxon>
        <taxon>Roseobacteraceae</taxon>
        <taxon>Jannaschia</taxon>
    </lineage>
</organism>
<dbReference type="InterPro" id="IPR011990">
    <property type="entry name" value="TPR-like_helical_dom_sf"/>
</dbReference>
<proteinExistence type="inferred from homology"/>
<gene>
    <name evidence="4" type="primary">bamD</name>
    <name evidence="6" type="ORF">BCF38_102320</name>
    <name evidence="7" type="ORF">SAMN05421539_102320</name>
</gene>
<evidence type="ECO:0000313" key="6">
    <source>
        <dbReference type="EMBL" id="PWJ21072.1"/>
    </source>
</evidence>
<evidence type="ECO:0000313" key="9">
    <source>
        <dbReference type="Proteomes" id="UP000251571"/>
    </source>
</evidence>